<dbReference type="EMBL" id="QGGR01000028">
    <property type="protein sequence ID" value="PWK33259.1"/>
    <property type="molecule type" value="Genomic_DNA"/>
</dbReference>
<feature type="domain" description="Intradiol ring-cleavage dioxygenases" evidence="1">
    <location>
        <begin position="40"/>
        <end position="175"/>
    </location>
</feature>
<dbReference type="Pfam" id="PF00775">
    <property type="entry name" value="Dioxygenase_C"/>
    <property type="match status" value="1"/>
</dbReference>
<dbReference type="InterPro" id="IPR015889">
    <property type="entry name" value="Intradiol_dOase_core"/>
</dbReference>
<organism evidence="2 3">
    <name type="scientific">Actinoplanes xinjiangensis</name>
    <dbReference type="NCBI Taxonomy" id="512350"/>
    <lineage>
        <taxon>Bacteria</taxon>
        <taxon>Bacillati</taxon>
        <taxon>Actinomycetota</taxon>
        <taxon>Actinomycetes</taxon>
        <taxon>Micromonosporales</taxon>
        <taxon>Micromonosporaceae</taxon>
        <taxon>Actinoplanes</taxon>
    </lineage>
</organism>
<dbReference type="GO" id="GO:0008199">
    <property type="term" value="F:ferric iron binding"/>
    <property type="evidence" value="ECO:0007669"/>
    <property type="project" value="InterPro"/>
</dbReference>
<name>A0A316EMC5_9ACTN</name>
<keyword evidence="3" id="KW-1185">Reference proteome</keyword>
<comment type="caution">
    <text evidence="2">The sequence shown here is derived from an EMBL/GenBank/DDBJ whole genome shotgun (WGS) entry which is preliminary data.</text>
</comment>
<evidence type="ECO:0000259" key="1">
    <source>
        <dbReference type="Pfam" id="PF00775"/>
    </source>
</evidence>
<keyword evidence="2" id="KW-0560">Oxidoreductase</keyword>
<dbReference type="PANTHER" id="PTHR34315:SF1">
    <property type="entry name" value="INTRADIOL RING-CLEAVAGE DIOXYGENASES DOMAIN-CONTAINING PROTEIN-RELATED"/>
    <property type="match status" value="1"/>
</dbReference>
<evidence type="ECO:0000313" key="2">
    <source>
        <dbReference type="EMBL" id="PWK33259.1"/>
    </source>
</evidence>
<protein>
    <submittedName>
        <fullName evidence="2">Dioxygenase-like protein</fullName>
    </submittedName>
</protein>
<dbReference type="InterPro" id="IPR000627">
    <property type="entry name" value="Intradiol_dOase_C"/>
</dbReference>
<proteinExistence type="predicted"/>
<dbReference type="Proteomes" id="UP000245697">
    <property type="component" value="Unassembled WGS sequence"/>
</dbReference>
<sequence length="232" mass="26085">MRDTLRRRILTTVLRRIDNRADIQRAARLDADQATAHQGNGPYYVPGSPHRRDIREGRDGVPLLLRLRTVRTGTLAPLTGATVEIWHCDADGIYSGYQRYGADRFPALVSLTLRRFRPTDTATFLRGRQTTDDDGYADFQTIVPGWYTPRTLHIHVRVSRAGTALLGTELYFPDDFAQHIASLPPYAARGRSPYVNDHDVEIRLAKGSPGSWPTLHPAGDGHRADITLQIRH</sequence>
<dbReference type="AlphaFoldDB" id="A0A316EMC5"/>
<dbReference type="GO" id="GO:0016702">
    <property type="term" value="F:oxidoreductase activity, acting on single donors with incorporation of molecular oxygen, incorporation of two atoms of oxygen"/>
    <property type="evidence" value="ECO:0007669"/>
    <property type="project" value="InterPro"/>
</dbReference>
<reference evidence="2 3" key="1">
    <citation type="submission" date="2018-05" db="EMBL/GenBank/DDBJ databases">
        <title>Genomic Encyclopedia of Archaeal and Bacterial Type Strains, Phase II (KMG-II): from individual species to whole genera.</title>
        <authorList>
            <person name="Goeker M."/>
        </authorList>
    </citation>
    <scope>NUCLEOTIDE SEQUENCE [LARGE SCALE GENOMIC DNA]</scope>
    <source>
        <strain evidence="2 3">DSM 45184</strain>
    </source>
</reference>
<dbReference type="PANTHER" id="PTHR34315">
    <property type="match status" value="1"/>
</dbReference>
<evidence type="ECO:0000313" key="3">
    <source>
        <dbReference type="Proteomes" id="UP000245697"/>
    </source>
</evidence>
<dbReference type="SUPFAM" id="SSF49482">
    <property type="entry name" value="Aromatic compound dioxygenase"/>
    <property type="match status" value="1"/>
</dbReference>
<gene>
    <name evidence="2" type="ORF">BC793_12849</name>
</gene>
<dbReference type="Gene3D" id="2.60.130.10">
    <property type="entry name" value="Aromatic compound dioxygenase"/>
    <property type="match status" value="1"/>
</dbReference>
<keyword evidence="2" id="KW-0223">Dioxygenase</keyword>
<accession>A0A316EMC5</accession>